<evidence type="ECO:0000256" key="2">
    <source>
        <dbReference type="SAM" id="MobiDB-lite"/>
    </source>
</evidence>
<dbReference type="EMBL" id="CM029042">
    <property type="protein sequence ID" value="KAG2619288.1"/>
    <property type="molecule type" value="Genomic_DNA"/>
</dbReference>
<dbReference type="SUPFAM" id="SSF57756">
    <property type="entry name" value="Retrovirus zinc finger-like domains"/>
    <property type="match status" value="1"/>
</dbReference>
<proteinExistence type="predicted"/>
<evidence type="ECO:0000259" key="3">
    <source>
        <dbReference type="PROSITE" id="PS50158"/>
    </source>
</evidence>
<dbReference type="Proteomes" id="UP000823388">
    <property type="component" value="Chromosome 3N"/>
</dbReference>
<dbReference type="AlphaFoldDB" id="A0A8T0UB40"/>
<keyword evidence="1" id="KW-0862">Zinc</keyword>
<protein>
    <recommendedName>
        <fullName evidence="3">CCHC-type domain-containing protein</fullName>
    </recommendedName>
</protein>
<feature type="region of interest" description="Disordered" evidence="2">
    <location>
        <begin position="65"/>
        <end position="140"/>
    </location>
</feature>
<organism evidence="4 5">
    <name type="scientific">Panicum virgatum</name>
    <name type="common">Blackwell switchgrass</name>
    <dbReference type="NCBI Taxonomy" id="38727"/>
    <lineage>
        <taxon>Eukaryota</taxon>
        <taxon>Viridiplantae</taxon>
        <taxon>Streptophyta</taxon>
        <taxon>Embryophyta</taxon>
        <taxon>Tracheophyta</taxon>
        <taxon>Spermatophyta</taxon>
        <taxon>Magnoliopsida</taxon>
        <taxon>Liliopsida</taxon>
        <taxon>Poales</taxon>
        <taxon>Poaceae</taxon>
        <taxon>PACMAD clade</taxon>
        <taxon>Panicoideae</taxon>
        <taxon>Panicodae</taxon>
        <taxon>Paniceae</taxon>
        <taxon>Panicinae</taxon>
        <taxon>Panicum</taxon>
        <taxon>Panicum sect. Hiantes</taxon>
    </lineage>
</organism>
<evidence type="ECO:0000256" key="1">
    <source>
        <dbReference type="PROSITE-ProRule" id="PRU00047"/>
    </source>
</evidence>
<keyword evidence="1" id="KW-0479">Metal-binding</keyword>
<feature type="domain" description="CCHC-type" evidence="3">
    <location>
        <begin position="59"/>
        <end position="75"/>
    </location>
</feature>
<dbReference type="InterPro" id="IPR001878">
    <property type="entry name" value="Znf_CCHC"/>
</dbReference>
<keyword evidence="1" id="KW-0863">Zinc-finger</keyword>
<comment type="caution">
    <text evidence="4">The sequence shown here is derived from an EMBL/GenBank/DDBJ whole genome shotgun (WGS) entry which is preliminary data.</text>
</comment>
<feature type="compositionally biased region" description="Pro residues" evidence="2">
    <location>
        <begin position="77"/>
        <end position="87"/>
    </location>
</feature>
<dbReference type="PROSITE" id="PS50158">
    <property type="entry name" value="ZF_CCHC"/>
    <property type="match status" value="1"/>
</dbReference>
<name>A0A8T0UB40_PANVG</name>
<dbReference type="InterPro" id="IPR036875">
    <property type="entry name" value="Znf_CCHC_sf"/>
</dbReference>
<evidence type="ECO:0000313" key="5">
    <source>
        <dbReference type="Proteomes" id="UP000823388"/>
    </source>
</evidence>
<feature type="compositionally biased region" description="Basic residues" evidence="2">
    <location>
        <begin position="88"/>
        <end position="101"/>
    </location>
</feature>
<sequence length="140" mass="15412">MFKAAYATWVPGLPDKSLWKKVNMGFKLLPLILMRAAGRPRTRRYKGVEEGGSTERRARCKRCGGFGHLQKTCTEPVPDPDAPPHAPPKPKRARKKPKKIHVTTAPEASKDVPAAPTKSRKKTKKVQHVPAASNAPEASM</sequence>
<gene>
    <name evidence="4" type="ORF">PVAP13_3NG140910</name>
</gene>
<dbReference type="GO" id="GO:0003676">
    <property type="term" value="F:nucleic acid binding"/>
    <property type="evidence" value="ECO:0007669"/>
    <property type="project" value="InterPro"/>
</dbReference>
<accession>A0A8T0UB40</accession>
<keyword evidence="5" id="KW-1185">Reference proteome</keyword>
<feature type="compositionally biased region" description="Basic residues" evidence="2">
    <location>
        <begin position="118"/>
        <end position="127"/>
    </location>
</feature>
<reference evidence="4" key="1">
    <citation type="submission" date="2020-05" db="EMBL/GenBank/DDBJ databases">
        <title>WGS assembly of Panicum virgatum.</title>
        <authorList>
            <person name="Lovell J.T."/>
            <person name="Jenkins J."/>
            <person name="Shu S."/>
            <person name="Juenger T.E."/>
            <person name="Schmutz J."/>
        </authorList>
    </citation>
    <scope>NUCLEOTIDE SEQUENCE</scope>
    <source>
        <strain evidence="4">AP13</strain>
    </source>
</reference>
<dbReference type="GO" id="GO:0008270">
    <property type="term" value="F:zinc ion binding"/>
    <property type="evidence" value="ECO:0007669"/>
    <property type="project" value="UniProtKB-KW"/>
</dbReference>
<evidence type="ECO:0000313" key="4">
    <source>
        <dbReference type="EMBL" id="KAG2619288.1"/>
    </source>
</evidence>